<gene>
    <name evidence="3" type="ORF">AC230_26335</name>
</gene>
<sequence>MGGGIAYAVIGGGDDKKDEQAKGDGKGGASGAPQTPGASGDANSPAPSGYRPPAGWQTQTYERHGFSYDVPGQDAKWKLLPGDTMISYTEKGKPVVAMTGTANFREGGCASNPNPDTFGEAGKGQLATVGTTGGGKDGTLQDNARNWAGNWGVMAYGGLGANKPKIQVSQATPWKHNGVEGYTATAKVTVTHRPSSCVPPTAIVRSIAQKLPDGTFHGWVIYADQGVPNALPEAEIDKIMNTVRPARTP</sequence>
<dbReference type="STRING" id="1678637.AC230_26335"/>
<evidence type="ECO:0000313" key="3">
    <source>
        <dbReference type="EMBL" id="KNB50362.1"/>
    </source>
</evidence>
<organism evidence="3 4">
    <name type="scientific">Streptomyces caatingaensis</name>
    <dbReference type="NCBI Taxonomy" id="1678637"/>
    <lineage>
        <taxon>Bacteria</taxon>
        <taxon>Bacillati</taxon>
        <taxon>Actinomycetota</taxon>
        <taxon>Actinomycetes</taxon>
        <taxon>Kitasatosporales</taxon>
        <taxon>Streptomycetaceae</taxon>
        <taxon>Streptomyces</taxon>
    </lineage>
</organism>
<dbReference type="EMBL" id="LFXA01000017">
    <property type="protein sequence ID" value="KNB50362.1"/>
    <property type="molecule type" value="Genomic_DNA"/>
</dbReference>
<reference evidence="4" key="1">
    <citation type="submission" date="2015-07" db="EMBL/GenBank/DDBJ databases">
        <title>Draft genome sequence of Streptomyces sp. CMAA 1322, a bacterium isolated from Caatinga biome, from dry forest semiarid of Brazil.</title>
        <authorList>
            <person name="Santos S.N."/>
            <person name="Gacesa R."/>
            <person name="Taketani R.G."/>
            <person name="Long P.F."/>
            <person name="Melo I.S."/>
        </authorList>
    </citation>
    <scope>NUCLEOTIDE SEQUENCE [LARGE SCALE GENOMIC DNA]</scope>
    <source>
        <strain evidence="4">CMAA 1322</strain>
    </source>
</reference>
<protein>
    <recommendedName>
        <fullName evidence="2">DUF8017 domain-containing protein</fullName>
    </recommendedName>
</protein>
<feature type="compositionally biased region" description="Basic and acidic residues" evidence="1">
    <location>
        <begin position="13"/>
        <end position="25"/>
    </location>
</feature>
<name>A0A0K9XCI6_9ACTN</name>
<evidence type="ECO:0000259" key="2">
    <source>
        <dbReference type="Pfam" id="PF26056"/>
    </source>
</evidence>
<dbReference type="PATRIC" id="fig|1678637.3.peg.5622"/>
<proteinExistence type="predicted"/>
<feature type="region of interest" description="Disordered" evidence="1">
    <location>
        <begin position="1"/>
        <end position="57"/>
    </location>
</feature>
<evidence type="ECO:0000256" key="1">
    <source>
        <dbReference type="SAM" id="MobiDB-lite"/>
    </source>
</evidence>
<comment type="caution">
    <text evidence="3">The sequence shown here is derived from an EMBL/GenBank/DDBJ whole genome shotgun (WGS) entry which is preliminary data.</text>
</comment>
<dbReference type="Pfam" id="PF26056">
    <property type="entry name" value="DUF8017"/>
    <property type="match status" value="1"/>
</dbReference>
<dbReference type="Proteomes" id="UP000037288">
    <property type="component" value="Unassembled WGS sequence"/>
</dbReference>
<dbReference type="InterPro" id="IPR058330">
    <property type="entry name" value="DUF8017"/>
</dbReference>
<accession>A0A0K9XCI6</accession>
<dbReference type="AlphaFoldDB" id="A0A0K9XCI6"/>
<evidence type="ECO:0000313" key="4">
    <source>
        <dbReference type="Proteomes" id="UP000037288"/>
    </source>
</evidence>
<feature type="domain" description="DUF8017" evidence="2">
    <location>
        <begin position="53"/>
        <end position="246"/>
    </location>
</feature>
<keyword evidence="4" id="KW-1185">Reference proteome</keyword>